<evidence type="ECO:0000313" key="4">
    <source>
        <dbReference type="Proteomes" id="UP000717328"/>
    </source>
</evidence>
<dbReference type="PANTHER" id="PTHR43968:SF6">
    <property type="entry name" value="GLUTATHIONE S-TRANSFERASE OMEGA"/>
    <property type="match status" value="1"/>
</dbReference>
<gene>
    <name evidence="3" type="ORF">H0H81_009935</name>
</gene>
<dbReference type="EMBL" id="JABCKI010000030">
    <property type="protein sequence ID" value="KAG5653856.1"/>
    <property type="molecule type" value="Genomic_DNA"/>
</dbReference>
<feature type="domain" description="GST N-terminal" evidence="1">
    <location>
        <begin position="3"/>
        <end position="95"/>
    </location>
</feature>
<reference evidence="3" key="1">
    <citation type="submission" date="2021-02" db="EMBL/GenBank/DDBJ databases">
        <authorList>
            <person name="Nieuwenhuis M."/>
            <person name="Van De Peppel L.J.J."/>
        </authorList>
    </citation>
    <scope>NUCLEOTIDE SEQUENCE</scope>
    <source>
        <strain evidence="3">D49</strain>
    </source>
</reference>
<evidence type="ECO:0000259" key="1">
    <source>
        <dbReference type="PROSITE" id="PS50404"/>
    </source>
</evidence>
<feature type="domain" description="GST C-terminal" evidence="2">
    <location>
        <begin position="98"/>
        <end position="231"/>
    </location>
</feature>
<dbReference type="SFLD" id="SFLDG00358">
    <property type="entry name" value="Main_(cytGST)"/>
    <property type="match status" value="1"/>
</dbReference>
<sequence length="235" mass="26152">MTQQLTLYTAKVRTTLKDEVELALEETKLEYTRFEIDLQNKPEWYAPLVNPASKVPALAYGGPVVDPSQPSPESEKITESLVLIEFVADLTGKLLPKDPVQRAKVRFFVDTVSNTIGPAFGASVLRGEPVTKILDAIEKIQNLLPAEGYAVGSDFTTADIALVPFLARLEVVLKNDFGAFEEGTGPKAFEELSSEPKFARYRKYIADVKARDSYKKTFDEVMRILFSCLKILSLL</sequence>
<dbReference type="InterPro" id="IPR040079">
    <property type="entry name" value="Glutathione_S-Trfase"/>
</dbReference>
<dbReference type="SUPFAM" id="SSF47616">
    <property type="entry name" value="GST C-terminal domain-like"/>
    <property type="match status" value="1"/>
</dbReference>
<dbReference type="Pfam" id="PF13410">
    <property type="entry name" value="GST_C_2"/>
    <property type="match status" value="1"/>
</dbReference>
<dbReference type="Gene3D" id="3.40.30.10">
    <property type="entry name" value="Glutaredoxin"/>
    <property type="match status" value="1"/>
</dbReference>
<protein>
    <recommendedName>
        <fullName evidence="5">Glutathione S-transferase</fullName>
    </recommendedName>
</protein>
<keyword evidence="4" id="KW-1185">Reference proteome</keyword>
<dbReference type="InterPro" id="IPR036282">
    <property type="entry name" value="Glutathione-S-Trfase_C_sf"/>
</dbReference>
<dbReference type="CDD" id="cd00570">
    <property type="entry name" value="GST_N_family"/>
    <property type="match status" value="1"/>
</dbReference>
<dbReference type="InterPro" id="IPR004045">
    <property type="entry name" value="Glutathione_S-Trfase_N"/>
</dbReference>
<dbReference type="SFLD" id="SFLDS00019">
    <property type="entry name" value="Glutathione_Transferase_(cytos"/>
    <property type="match status" value="1"/>
</dbReference>
<comment type="caution">
    <text evidence="3">The sequence shown here is derived from an EMBL/GenBank/DDBJ whole genome shotgun (WGS) entry which is preliminary data.</text>
</comment>
<dbReference type="CDD" id="cd00299">
    <property type="entry name" value="GST_C_family"/>
    <property type="match status" value="1"/>
</dbReference>
<proteinExistence type="predicted"/>
<dbReference type="Pfam" id="PF13409">
    <property type="entry name" value="GST_N_2"/>
    <property type="match status" value="1"/>
</dbReference>
<dbReference type="GO" id="GO:0005737">
    <property type="term" value="C:cytoplasm"/>
    <property type="evidence" value="ECO:0007669"/>
    <property type="project" value="TreeGrafter"/>
</dbReference>
<accession>A0A9P7GPL8</accession>
<dbReference type="OrthoDB" id="202840at2759"/>
<organism evidence="3 4">
    <name type="scientific">Sphagnurus paluster</name>
    <dbReference type="NCBI Taxonomy" id="117069"/>
    <lineage>
        <taxon>Eukaryota</taxon>
        <taxon>Fungi</taxon>
        <taxon>Dikarya</taxon>
        <taxon>Basidiomycota</taxon>
        <taxon>Agaricomycotina</taxon>
        <taxon>Agaricomycetes</taxon>
        <taxon>Agaricomycetidae</taxon>
        <taxon>Agaricales</taxon>
        <taxon>Tricholomatineae</taxon>
        <taxon>Lyophyllaceae</taxon>
        <taxon>Sphagnurus</taxon>
    </lineage>
</organism>
<evidence type="ECO:0008006" key="5">
    <source>
        <dbReference type="Google" id="ProtNLM"/>
    </source>
</evidence>
<dbReference type="Proteomes" id="UP000717328">
    <property type="component" value="Unassembled WGS sequence"/>
</dbReference>
<name>A0A9P7GPL8_9AGAR</name>
<dbReference type="Gene3D" id="1.20.1050.10">
    <property type="match status" value="1"/>
</dbReference>
<evidence type="ECO:0000313" key="3">
    <source>
        <dbReference type="EMBL" id="KAG5653856.1"/>
    </source>
</evidence>
<dbReference type="InterPro" id="IPR010987">
    <property type="entry name" value="Glutathione-S-Trfase_C-like"/>
</dbReference>
<reference evidence="3" key="2">
    <citation type="submission" date="2021-10" db="EMBL/GenBank/DDBJ databases">
        <title>Phylogenomics reveals ancestral predisposition of the termite-cultivated fungus Termitomyces towards a domesticated lifestyle.</title>
        <authorList>
            <person name="Auxier B."/>
            <person name="Grum-Grzhimaylo A."/>
            <person name="Cardenas M.E."/>
            <person name="Lodge J.D."/>
            <person name="Laessoe T."/>
            <person name="Pedersen O."/>
            <person name="Smith M.E."/>
            <person name="Kuyper T.W."/>
            <person name="Franco-Molano E.A."/>
            <person name="Baroni T.J."/>
            <person name="Aanen D.K."/>
        </authorList>
    </citation>
    <scope>NUCLEOTIDE SEQUENCE</scope>
    <source>
        <strain evidence="3">D49</strain>
    </source>
</reference>
<dbReference type="PANTHER" id="PTHR43968">
    <property type="match status" value="1"/>
</dbReference>
<dbReference type="PROSITE" id="PS50404">
    <property type="entry name" value="GST_NTER"/>
    <property type="match status" value="1"/>
</dbReference>
<evidence type="ECO:0000259" key="2">
    <source>
        <dbReference type="PROSITE" id="PS50405"/>
    </source>
</evidence>
<dbReference type="InterPro" id="IPR050983">
    <property type="entry name" value="GST_Omega/HSP26"/>
</dbReference>
<dbReference type="SUPFAM" id="SSF52833">
    <property type="entry name" value="Thioredoxin-like"/>
    <property type="match status" value="1"/>
</dbReference>
<dbReference type="PROSITE" id="PS50405">
    <property type="entry name" value="GST_CTER"/>
    <property type="match status" value="1"/>
</dbReference>
<dbReference type="InterPro" id="IPR036249">
    <property type="entry name" value="Thioredoxin-like_sf"/>
</dbReference>
<dbReference type="AlphaFoldDB" id="A0A9P7GPL8"/>